<feature type="transmembrane region" description="Helical" evidence="8">
    <location>
        <begin position="28"/>
        <end position="48"/>
    </location>
</feature>
<evidence type="ECO:0000256" key="2">
    <source>
        <dbReference type="ARBA" id="ARBA00009142"/>
    </source>
</evidence>
<feature type="transmembrane region" description="Helical" evidence="8">
    <location>
        <begin position="161"/>
        <end position="181"/>
    </location>
</feature>
<keyword evidence="5 8" id="KW-0812">Transmembrane</keyword>
<comment type="subcellular location">
    <subcellularLocation>
        <location evidence="1 8">Cell membrane</location>
        <topology evidence="1 8">Multi-pass membrane protein</topology>
    </subcellularLocation>
</comment>
<evidence type="ECO:0000256" key="7">
    <source>
        <dbReference type="ARBA" id="ARBA00023136"/>
    </source>
</evidence>
<keyword evidence="6 8" id="KW-1133">Transmembrane helix</keyword>
<dbReference type="InterPro" id="IPR052017">
    <property type="entry name" value="TSUP"/>
</dbReference>
<feature type="transmembrane region" description="Helical" evidence="8">
    <location>
        <begin position="93"/>
        <end position="112"/>
    </location>
</feature>
<dbReference type="AlphaFoldDB" id="A0A1C3JCD7"/>
<dbReference type="InterPro" id="IPR002781">
    <property type="entry name" value="TM_pro_TauE-like"/>
</dbReference>
<accession>A0A1C3JCD7</accession>
<feature type="transmembrane region" description="Helical" evidence="8">
    <location>
        <begin position="216"/>
        <end position="235"/>
    </location>
</feature>
<name>A0A1C3JCD7_9VIBR</name>
<evidence type="ECO:0000313" key="9">
    <source>
        <dbReference type="EMBL" id="SBT12768.1"/>
    </source>
</evidence>
<dbReference type="EMBL" id="FLQZ01000031">
    <property type="protein sequence ID" value="SBT12768.1"/>
    <property type="molecule type" value="Genomic_DNA"/>
</dbReference>
<dbReference type="Proteomes" id="UP000092819">
    <property type="component" value="Unassembled WGS sequence"/>
</dbReference>
<evidence type="ECO:0000256" key="6">
    <source>
        <dbReference type="ARBA" id="ARBA00022989"/>
    </source>
</evidence>
<proteinExistence type="inferred from homology"/>
<keyword evidence="3" id="KW-0813">Transport</keyword>
<organism evidence="9 10">
    <name type="scientific">Vibrio celticus</name>
    <dbReference type="NCBI Taxonomy" id="446372"/>
    <lineage>
        <taxon>Bacteria</taxon>
        <taxon>Pseudomonadati</taxon>
        <taxon>Pseudomonadota</taxon>
        <taxon>Gammaproteobacteria</taxon>
        <taxon>Vibrionales</taxon>
        <taxon>Vibrionaceae</taxon>
        <taxon>Vibrio</taxon>
    </lineage>
</organism>
<evidence type="ECO:0000256" key="1">
    <source>
        <dbReference type="ARBA" id="ARBA00004651"/>
    </source>
</evidence>
<feature type="transmembrane region" description="Helical" evidence="8">
    <location>
        <begin position="193"/>
        <end position="210"/>
    </location>
</feature>
<evidence type="ECO:0000256" key="3">
    <source>
        <dbReference type="ARBA" id="ARBA00022448"/>
    </source>
</evidence>
<evidence type="ECO:0000256" key="5">
    <source>
        <dbReference type="ARBA" id="ARBA00022692"/>
    </source>
</evidence>
<dbReference type="GO" id="GO:0005886">
    <property type="term" value="C:plasma membrane"/>
    <property type="evidence" value="ECO:0007669"/>
    <property type="project" value="UniProtKB-SubCell"/>
</dbReference>
<evidence type="ECO:0000256" key="4">
    <source>
        <dbReference type="ARBA" id="ARBA00022475"/>
    </source>
</evidence>
<comment type="similarity">
    <text evidence="2 8">Belongs to the 4-toluene sulfonate uptake permease (TSUP) (TC 2.A.102) family.</text>
</comment>
<feature type="transmembrane region" description="Helical" evidence="8">
    <location>
        <begin position="68"/>
        <end position="87"/>
    </location>
</feature>
<keyword evidence="7 8" id="KW-0472">Membrane</keyword>
<evidence type="ECO:0000256" key="8">
    <source>
        <dbReference type="RuleBase" id="RU363041"/>
    </source>
</evidence>
<keyword evidence="4 8" id="KW-1003">Cell membrane</keyword>
<dbReference type="Pfam" id="PF01925">
    <property type="entry name" value="TauE"/>
    <property type="match status" value="1"/>
</dbReference>
<dbReference type="PANTHER" id="PTHR30269:SF37">
    <property type="entry name" value="MEMBRANE TRANSPORTER PROTEIN"/>
    <property type="match status" value="1"/>
</dbReference>
<sequence>MELGLAMTLILFAGVVRGYSGFGFAIIAALSLSFIVTPLQAVTIAILLDFLSTFPLLKRSKTTINIRLIVPLCIGMLVAVPFSLYFISTISESGLKAFIAMMSLVAGTLIILDLRLTWLHQRHAFWAGAISGFSMTTASSGGPPLVTYLMNLTIQTSEQRATAIVFFLLSSAISLVGFIWIGAFNQGSFITGLWLLPAALIGNVLGQKLYLSVPNLSAKTTTAPILIGMALLMLISN</sequence>
<evidence type="ECO:0000313" key="10">
    <source>
        <dbReference type="Proteomes" id="UP000092819"/>
    </source>
</evidence>
<protein>
    <recommendedName>
        <fullName evidence="8">Probable membrane transporter protein</fullName>
    </recommendedName>
</protein>
<reference evidence="10" key="1">
    <citation type="submission" date="2016-06" db="EMBL/GenBank/DDBJ databases">
        <authorList>
            <person name="Rodrigo-Torres L."/>
            <person name="Arahal D.R."/>
        </authorList>
    </citation>
    <scope>NUCLEOTIDE SEQUENCE [LARGE SCALE GENOMIC DNA]</scope>
    <source>
        <strain evidence="10">CECT 7224</strain>
    </source>
</reference>
<gene>
    <name evidence="9" type="ORF">VCE7224_01511</name>
</gene>
<dbReference type="PANTHER" id="PTHR30269">
    <property type="entry name" value="TRANSMEMBRANE PROTEIN YFCA"/>
    <property type="match status" value="1"/>
</dbReference>
<keyword evidence="10" id="KW-1185">Reference proteome</keyword>